<dbReference type="EMBL" id="LGKG01000192">
    <property type="protein sequence ID" value="KPC59123.1"/>
    <property type="molecule type" value="Genomic_DNA"/>
</dbReference>
<protein>
    <submittedName>
        <fullName evidence="1">Uncharacterized protein</fullName>
    </submittedName>
</protein>
<organism evidence="1 2">
    <name type="scientific">Streptomyces chattanoogensis</name>
    <dbReference type="NCBI Taxonomy" id="66876"/>
    <lineage>
        <taxon>Bacteria</taxon>
        <taxon>Bacillati</taxon>
        <taxon>Actinomycetota</taxon>
        <taxon>Actinomycetes</taxon>
        <taxon>Kitasatosporales</taxon>
        <taxon>Streptomycetaceae</taxon>
        <taxon>Streptomyces</taxon>
    </lineage>
</organism>
<accession>A0A0N0XSE4</accession>
<keyword evidence="2" id="KW-1185">Reference proteome</keyword>
<reference evidence="2" key="1">
    <citation type="submission" date="2015-07" db="EMBL/GenBank/DDBJ databases">
        <authorList>
            <person name="Ju K.-S."/>
            <person name="Doroghazi J.R."/>
            <person name="Metcalf W.W."/>
        </authorList>
    </citation>
    <scope>NUCLEOTIDE SEQUENCE [LARGE SCALE GENOMIC DNA]</scope>
    <source>
        <strain evidence="2">NRRL ISP-5002</strain>
    </source>
</reference>
<evidence type="ECO:0000313" key="1">
    <source>
        <dbReference type="EMBL" id="KPC59123.1"/>
    </source>
</evidence>
<dbReference type="PATRIC" id="fig|66876.3.peg.7992"/>
<name>A0A0N0XSE4_9ACTN</name>
<dbReference type="AlphaFoldDB" id="A0A0N0XSE4"/>
<evidence type="ECO:0000313" key="2">
    <source>
        <dbReference type="Proteomes" id="UP000037982"/>
    </source>
</evidence>
<proteinExistence type="predicted"/>
<dbReference type="Proteomes" id="UP000037982">
    <property type="component" value="Unassembled WGS sequence"/>
</dbReference>
<comment type="caution">
    <text evidence="1">The sequence shown here is derived from an EMBL/GenBank/DDBJ whole genome shotgun (WGS) entry which is preliminary data.</text>
</comment>
<sequence length="95" mass="10501">MGRPDLYRGGQLIVINTANSSIRYHGKIAEYGTYSRLHAEMAEDIDDVIFDGGPLRVFKGDRLVIIDCTQGNKVIYDGRILAHGGYTSLPATWVS</sequence>
<gene>
    <name evidence="1" type="ORF">ADL29_36290</name>
</gene>